<name>A0A832YTR3_9EURY</name>
<evidence type="ECO:0000313" key="1">
    <source>
        <dbReference type="EMBL" id="HIP17519.1"/>
    </source>
</evidence>
<dbReference type="Proteomes" id="UP000605144">
    <property type="component" value="Unassembled WGS sequence"/>
</dbReference>
<dbReference type="EMBL" id="DQSV01000087">
    <property type="protein sequence ID" value="HIP17519.1"/>
    <property type="molecule type" value="Genomic_DNA"/>
</dbReference>
<sequence length="330" mass="37935">MLLFSIGPVSAESSFSKVIEDSPYPEFIYIDNRILPEISKEYINENIPSFLYFFIDGIYIDGHLGGVAIKTPLWQIVGLAKSLNLFSKELENIHPENGFLFINSKYKGAPQGEDSRRKYIIQDYDDLIVYLNGTILCAKFENNNITYLNMITSKDEIPYEGNIDEKTIVELINGLKSIDGIKVKKSNAKIEGDIIVINMVLEASISDIKKLTNINLNYVPIKVKVKGDWIKENNDEDKYIRDSDYIIYTLPFNKDATLTMINSMVDLDIISKKVGEYNHQGWYVEEYQYTYGGYTIKQYICIKELEYGTVCVITNKLENLNDIEIYEEKS</sequence>
<organism evidence="1 2">
    <name type="scientific">Methanothermococcus okinawensis</name>
    <dbReference type="NCBI Taxonomy" id="155863"/>
    <lineage>
        <taxon>Archaea</taxon>
        <taxon>Methanobacteriati</taxon>
        <taxon>Methanobacteriota</taxon>
        <taxon>Methanomada group</taxon>
        <taxon>Methanococci</taxon>
        <taxon>Methanococcales</taxon>
        <taxon>Methanococcaceae</taxon>
        <taxon>Methanothermococcus</taxon>
    </lineage>
</organism>
<evidence type="ECO:0000313" key="2">
    <source>
        <dbReference type="Proteomes" id="UP000605144"/>
    </source>
</evidence>
<accession>A0A832YTR3</accession>
<reference evidence="1" key="1">
    <citation type="journal article" date="2020" name="ISME J.">
        <title>Gammaproteobacteria mediating utilization of methyl-, sulfur- and petroleum organic compounds in deep ocean hydrothermal plumes.</title>
        <authorList>
            <person name="Zhou Z."/>
            <person name="Liu Y."/>
            <person name="Pan J."/>
            <person name="Cron B.R."/>
            <person name="Toner B.M."/>
            <person name="Anantharaman K."/>
            <person name="Breier J.A."/>
            <person name="Dick G.J."/>
            <person name="Li M."/>
        </authorList>
    </citation>
    <scope>NUCLEOTIDE SEQUENCE</scope>
    <source>
        <strain evidence="1">SZUA-1385</strain>
    </source>
</reference>
<protein>
    <submittedName>
        <fullName evidence="1">Uncharacterized protein</fullName>
    </submittedName>
</protein>
<proteinExistence type="predicted"/>
<comment type="caution">
    <text evidence="1">The sequence shown here is derived from an EMBL/GenBank/DDBJ whole genome shotgun (WGS) entry which is preliminary data.</text>
</comment>
<dbReference type="AlphaFoldDB" id="A0A832YTR3"/>
<gene>
    <name evidence="1" type="ORF">EYG76_04395</name>
</gene>